<sequence>MATKTILKDAKAPFLFLAAALPKAAAPKPQLIRKPLLHLSGLRHYLYQQPATNKVDGVGLGGALDSTFGPQSRVQARRSDDEEDDHIEELEDEDDYQDDSEDFSDDFSDEEDEEDILSSESKFDHDKKNCTGSP</sequence>
<dbReference type="Proteomes" id="UP001457282">
    <property type="component" value="Unassembled WGS sequence"/>
</dbReference>
<feature type="compositionally biased region" description="Acidic residues" evidence="1">
    <location>
        <begin position="81"/>
        <end position="117"/>
    </location>
</feature>
<dbReference type="AlphaFoldDB" id="A0AAW1XPP5"/>
<comment type="caution">
    <text evidence="2">The sequence shown here is derived from an EMBL/GenBank/DDBJ whole genome shotgun (WGS) entry which is preliminary data.</text>
</comment>
<accession>A0AAW1XPP5</accession>
<feature type="region of interest" description="Disordered" evidence="1">
    <location>
        <begin position="56"/>
        <end position="134"/>
    </location>
</feature>
<evidence type="ECO:0000313" key="2">
    <source>
        <dbReference type="EMBL" id="KAK9938140.1"/>
    </source>
</evidence>
<evidence type="ECO:0000313" key="3">
    <source>
        <dbReference type="Proteomes" id="UP001457282"/>
    </source>
</evidence>
<gene>
    <name evidence="2" type="ORF">M0R45_014896</name>
</gene>
<protein>
    <submittedName>
        <fullName evidence="2">Uncharacterized protein</fullName>
    </submittedName>
</protein>
<organism evidence="2 3">
    <name type="scientific">Rubus argutus</name>
    <name type="common">Southern blackberry</name>
    <dbReference type="NCBI Taxonomy" id="59490"/>
    <lineage>
        <taxon>Eukaryota</taxon>
        <taxon>Viridiplantae</taxon>
        <taxon>Streptophyta</taxon>
        <taxon>Embryophyta</taxon>
        <taxon>Tracheophyta</taxon>
        <taxon>Spermatophyta</taxon>
        <taxon>Magnoliopsida</taxon>
        <taxon>eudicotyledons</taxon>
        <taxon>Gunneridae</taxon>
        <taxon>Pentapetalae</taxon>
        <taxon>rosids</taxon>
        <taxon>fabids</taxon>
        <taxon>Rosales</taxon>
        <taxon>Rosaceae</taxon>
        <taxon>Rosoideae</taxon>
        <taxon>Rosoideae incertae sedis</taxon>
        <taxon>Rubus</taxon>
    </lineage>
</organism>
<evidence type="ECO:0000256" key="1">
    <source>
        <dbReference type="SAM" id="MobiDB-lite"/>
    </source>
</evidence>
<feature type="compositionally biased region" description="Basic and acidic residues" evidence="1">
    <location>
        <begin position="121"/>
        <end position="134"/>
    </location>
</feature>
<dbReference type="EMBL" id="JBEDUW010000003">
    <property type="protein sequence ID" value="KAK9938140.1"/>
    <property type="molecule type" value="Genomic_DNA"/>
</dbReference>
<proteinExistence type="predicted"/>
<name>A0AAW1XPP5_RUBAR</name>
<keyword evidence="3" id="KW-1185">Reference proteome</keyword>
<reference evidence="2 3" key="1">
    <citation type="journal article" date="2023" name="G3 (Bethesda)">
        <title>A chromosome-length genome assembly and annotation of blackberry (Rubus argutus, cv. 'Hillquist').</title>
        <authorList>
            <person name="Bruna T."/>
            <person name="Aryal R."/>
            <person name="Dudchenko O."/>
            <person name="Sargent D.J."/>
            <person name="Mead D."/>
            <person name="Buti M."/>
            <person name="Cavallini A."/>
            <person name="Hytonen T."/>
            <person name="Andres J."/>
            <person name="Pham M."/>
            <person name="Weisz D."/>
            <person name="Mascagni F."/>
            <person name="Usai G."/>
            <person name="Natali L."/>
            <person name="Bassil N."/>
            <person name="Fernandez G.E."/>
            <person name="Lomsadze A."/>
            <person name="Armour M."/>
            <person name="Olukolu B."/>
            <person name="Poorten T."/>
            <person name="Britton C."/>
            <person name="Davik J."/>
            <person name="Ashrafi H."/>
            <person name="Aiden E.L."/>
            <person name="Borodovsky M."/>
            <person name="Worthington M."/>
        </authorList>
    </citation>
    <scope>NUCLEOTIDE SEQUENCE [LARGE SCALE GENOMIC DNA]</scope>
    <source>
        <strain evidence="2">PI 553951</strain>
    </source>
</reference>